<dbReference type="InterPro" id="IPR003495">
    <property type="entry name" value="CobW/HypB/UreG_nucleotide-bd"/>
</dbReference>
<dbReference type="InterPro" id="IPR011629">
    <property type="entry name" value="CobW-like_C"/>
</dbReference>
<keyword evidence="2" id="KW-0378">Hydrolase</keyword>
<dbReference type="EMBL" id="CP000667">
    <property type="protein sequence ID" value="ABP56587.1"/>
    <property type="molecule type" value="Genomic_DNA"/>
</dbReference>
<dbReference type="KEGG" id="stp:Strop_4158"/>
<evidence type="ECO:0000256" key="4">
    <source>
        <dbReference type="ARBA" id="ARBA00034320"/>
    </source>
</evidence>
<name>A4XCD0_SALTO</name>
<keyword evidence="1" id="KW-0547">Nucleotide-binding</keyword>
<dbReference type="eggNOG" id="COG0523">
    <property type="taxonomic scope" value="Bacteria"/>
</dbReference>
<dbReference type="PATRIC" id="fig|369723.5.peg.4299"/>
<dbReference type="SMART" id="SM00833">
    <property type="entry name" value="CobW_C"/>
    <property type="match status" value="1"/>
</dbReference>
<comment type="similarity">
    <text evidence="4">Belongs to the SIMIBI class G3E GTPase family. ZNG1 subfamily.</text>
</comment>
<dbReference type="RefSeq" id="WP_012015352.1">
    <property type="nucleotide sequence ID" value="NC_009380.1"/>
</dbReference>
<evidence type="ECO:0000313" key="8">
    <source>
        <dbReference type="Proteomes" id="UP000000235"/>
    </source>
</evidence>
<dbReference type="STRING" id="369723.Strop_4158"/>
<dbReference type="InterPro" id="IPR027417">
    <property type="entry name" value="P-loop_NTPase"/>
</dbReference>
<dbReference type="GO" id="GO:0000166">
    <property type="term" value="F:nucleotide binding"/>
    <property type="evidence" value="ECO:0007669"/>
    <property type="project" value="UniProtKB-KW"/>
</dbReference>
<dbReference type="HOGENOM" id="CLU_017452_1_1_11"/>
<evidence type="ECO:0000256" key="2">
    <source>
        <dbReference type="ARBA" id="ARBA00022801"/>
    </source>
</evidence>
<dbReference type="AlphaFoldDB" id="A4XCD0"/>
<sequence length="355" mass="38387">MADAKIASGNTASTRGASGRVPVIALTGYLGAGKTSLLNHLLRRPGARVGVVVNDFGTLNVDAALVTGQVDEAAVISGGCICHLPDAGGLLDALHRLSRPRLRLDAILVEASGMAEPVHLARLIRVGSSAKETRPGGLVEVIDAIGHFRTVDLRPEPPIRYAAATLVVINKTDLLPLADRERVLDRIRERVRRRNPHVQVITARHSRIDPMLVFDTAADEDPVDELPLAQLIRESDHDHDHDHARAAAAELTQPVSPSLLIDLVEHPPSGAYRLKGRVRVRGHRAERGFAVHVVGTLIHITPLPEPPLVGELVAIGMHLDQLAAQQRLDAVATTPADRPDVAGLRRLHRYRVLSR</sequence>
<organism evidence="7 8">
    <name type="scientific">Salinispora tropica (strain ATCC BAA-916 / DSM 44818 / JCM 13857 / NBRC 105044 / CNB-440)</name>
    <dbReference type="NCBI Taxonomy" id="369723"/>
    <lineage>
        <taxon>Bacteria</taxon>
        <taxon>Bacillati</taxon>
        <taxon>Actinomycetota</taxon>
        <taxon>Actinomycetes</taxon>
        <taxon>Micromonosporales</taxon>
        <taxon>Micromonosporaceae</taxon>
        <taxon>Salinispora</taxon>
    </lineage>
</organism>
<dbReference type="Proteomes" id="UP000000235">
    <property type="component" value="Chromosome"/>
</dbReference>
<keyword evidence="3" id="KW-0143">Chaperone</keyword>
<dbReference type="InterPro" id="IPR051316">
    <property type="entry name" value="Zinc-reg_GTPase_activator"/>
</dbReference>
<comment type="catalytic activity">
    <reaction evidence="5">
        <text>GTP + H2O = GDP + phosphate + H(+)</text>
        <dbReference type="Rhea" id="RHEA:19669"/>
        <dbReference type="ChEBI" id="CHEBI:15377"/>
        <dbReference type="ChEBI" id="CHEBI:15378"/>
        <dbReference type="ChEBI" id="CHEBI:37565"/>
        <dbReference type="ChEBI" id="CHEBI:43474"/>
        <dbReference type="ChEBI" id="CHEBI:58189"/>
    </reaction>
    <physiologicalReaction direction="left-to-right" evidence="5">
        <dbReference type="Rhea" id="RHEA:19670"/>
    </physiologicalReaction>
</comment>
<feature type="domain" description="CobW C-terminal" evidence="6">
    <location>
        <begin position="244"/>
        <end position="332"/>
    </location>
</feature>
<evidence type="ECO:0000259" key="6">
    <source>
        <dbReference type="SMART" id="SM00833"/>
    </source>
</evidence>
<evidence type="ECO:0000256" key="3">
    <source>
        <dbReference type="ARBA" id="ARBA00023186"/>
    </source>
</evidence>
<dbReference type="GO" id="GO:0005737">
    <property type="term" value="C:cytoplasm"/>
    <property type="evidence" value="ECO:0007669"/>
    <property type="project" value="TreeGrafter"/>
</dbReference>
<evidence type="ECO:0000256" key="1">
    <source>
        <dbReference type="ARBA" id="ARBA00022741"/>
    </source>
</evidence>
<proteinExistence type="inferred from homology"/>
<evidence type="ECO:0000256" key="5">
    <source>
        <dbReference type="ARBA" id="ARBA00049117"/>
    </source>
</evidence>
<evidence type="ECO:0000313" key="7">
    <source>
        <dbReference type="EMBL" id="ABP56587.1"/>
    </source>
</evidence>
<accession>A4XCD0</accession>
<dbReference type="SUPFAM" id="SSF90002">
    <property type="entry name" value="Hypothetical protein YjiA, C-terminal domain"/>
    <property type="match status" value="1"/>
</dbReference>
<dbReference type="PANTHER" id="PTHR13748:SF62">
    <property type="entry name" value="COBW DOMAIN-CONTAINING PROTEIN"/>
    <property type="match status" value="1"/>
</dbReference>
<protein>
    <submittedName>
        <fullName evidence="7">Cobalamin synthesis protein, P47K</fullName>
    </submittedName>
</protein>
<dbReference type="Gene3D" id="3.40.50.300">
    <property type="entry name" value="P-loop containing nucleotide triphosphate hydrolases"/>
    <property type="match status" value="1"/>
</dbReference>
<dbReference type="Gene3D" id="3.30.1220.10">
    <property type="entry name" value="CobW-like, C-terminal domain"/>
    <property type="match status" value="1"/>
</dbReference>
<keyword evidence="8" id="KW-1185">Reference proteome</keyword>
<dbReference type="PANTHER" id="PTHR13748">
    <property type="entry name" value="COBW-RELATED"/>
    <property type="match status" value="1"/>
</dbReference>
<dbReference type="GO" id="GO:0016787">
    <property type="term" value="F:hydrolase activity"/>
    <property type="evidence" value="ECO:0007669"/>
    <property type="project" value="UniProtKB-KW"/>
</dbReference>
<gene>
    <name evidence="7" type="ordered locus">Strop_4158</name>
</gene>
<dbReference type="SUPFAM" id="SSF52540">
    <property type="entry name" value="P-loop containing nucleoside triphosphate hydrolases"/>
    <property type="match status" value="1"/>
</dbReference>
<dbReference type="Pfam" id="PF02492">
    <property type="entry name" value="cobW"/>
    <property type="match status" value="1"/>
</dbReference>
<dbReference type="InterPro" id="IPR036627">
    <property type="entry name" value="CobW-likC_sf"/>
</dbReference>
<reference evidence="8" key="1">
    <citation type="journal article" date="2007" name="Proc. Natl. Acad. Sci. U.S.A.">
        <title>Genome sequencing reveals complex secondary metabolome in the marine actinomycete Salinispora tropica.</title>
        <authorList>
            <person name="Udwary D.W."/>
            <person name="Zeigler L."/>
            <person name="Asolkar R.N."/>
            <person name="Singan V."/>
            <person name="Lapidus A."/>
            <person name="Fenical W."/>
            <person name="Jensen P.R."/>
            <person name="Moore B.S."/>
        </authorList>
    </citation>
    <scope>NUCLEOTIDE SEQUENCE [LARGE SCALE GENOMIC DNA]</scope>
    <source>
        <strain evidence="8">ATCC BAA-916 / DSM 44818 / CNB-440</strain>
    </source>
</reference>
<dbReference type="Pfam" id="PF07683">
    <property type="entry name" value="CobW_C"/>
    <property type="match status" value="1"/>
</dbReference>